<comment type="caution">
    <text evidence="1">The sequence shown here is derived from an EMBL/GenBank/DDBJ whole genome shotgun (WGS) entry which is preliminary data.</text>
</comment>
<protein>
    <submittedName>
        <fullName evidence="1">Uncharacterized protein</fullName>
    </submittedName>
</protein>
<accession>A0A812R7G7</accession>
<organism evidence="1 2">
    <name type="scientific">Symbiodinium natans</name>
    <dbReference type="NCBI Taxonomy" id="878477"/>
    <lineage>
        <taxon>Eukaryota</taxon>
        <taxon>Sar</taxon>
        <taxon>Alveolata</taxon>
        <taxon>Dinophyceae</taxon>
        <taxon>Suessiales</taxon>
        <taxon>Symbiodiniaceae</taxon>
        <taxon>Symbiodinium</taxon>
    </lineage>
</organism>
<dbReference type="AlphaFoldDB" id="A0A812R7G7"/>
<dbReference type="Proteomes" id="UP000604046">
    <property type="component" value="Unassembled WGS sequence"/>
</dbReference>
<evidence type="ECO:0000313" key="2">
    <source>
        <dbReference type="Proteomes" id="UP000604046"/>
    </source>
</evidence>
<dbReference type="EMBL" id="CAJNDS010002306">
    <property type="protein sequence ID" value="CAE7423671.1"/>
    <property type="molecule type" value="Genomic_DNA"/>
</dbReference>
<gene>
    <name evidence="1" type="ORF">SNAT2548_LOCUS23046</name>
</gene>
<name>A0A812R7G7_9DINO</name>
<keyword evidence="2" id="KW-1185">Reference proteome</keyword>
<proteinExistence type="predicted"/>
<reference evidence="1" key="1">
    <citation type="submission" date="2021-02" db="EMBL/GenBank/DDBJ databases">
        <authorList>
            <person name="Dougan E. K."/>
            <person name="Rhodes N."/>
            <person name="Thang M."/>
            <person name="Chan C."/>
        </authorList>
    </citation>
    <scope>NUCLEOTIDE SEQUENCE</scope>
</reference>
<sequence length="120" mass="13189">MAEPTAGAARRGAKRQKIMSLLEACGLDKEANRLQTLSGSAALAAPQCQALCLQLVRQVELQRELTELRAAEDRQAAELEGRLKKSLEMEAKVEAKRLLLEVRNVLDAWDAEHSGTRGHT</sequence>
<evidence type="ECO:0000313" key="1">
    <source>
        <dbReference type="EMBL" id="CAE7423671.1"/>
    </source>
</evidence>